<protein>
    <submittedName>
        <fullName evidence="2">Uncharacterized protein</fullName>
    </submittedName>
</protein>
<dbReference type="EMBL" id="JAULJE010000007">
    <property type="protein sequence ID" value="KAK1341334.1"/>
    <property type="molecule type" value="Genomic_DNA"/>
</dbReference>
<accession>A0AA40I1P5</accession>
<organism evidence="2 3">
    <name type="scientific">Cnephaeus nilssonii</name>
    <name type="common">Northern bat</name>
    <name type="synonym">Eptesicus nilssonii</name>
    <dbReference type="NCBI Taxonomy" id="3371016"/>
    <lineage>
        <taxon>Eukaryota</taxon>
        <taxon>Metazoa</taxon>
        <taxon>Chordata</taxon>
        <taxon>Craniata</taxon>
        <taxon>Vertebrata</taxon>
        <taxon>Euteleostomi</taxon>
        <taxon>Mammalia</taxon>
        <taxon>Eutheria</taxon>
        <taxon>Laurasiatheria</taxon>
        <taxon>Chiroptera</taxon>
        <taxon>Yangochiroptera</taxon>
        <taxon>Vespertilionidae</taxon>
        <taxon>Cnephaeus</taxon>
    </lineage>
</organism>
<proteinExistence type="predicted"/>
<sequence length="162" mass="17180">MVTAAVRAGPGQGSAAAGSGSSSSVMGASPSPDWPSHLLQRESRDSSSERKPLEMLHEPPQTEARSLLSICSVLPSSPTTDSCLFPKRTCGEIWRPYVAVLEGAEPWASLGTTGTCAARPGARESPIARSNNLSWDALLPTRRLAPATHTQCKCRKAKRTEP</sequence>
<dbReference type="AlphaFoldDB" id="A0AA40I1P5"/>
<feature type="compositionally biased region" description="Low complexity" evidence="1">
    <location>
        <begin position="13"/>
        <end position="31"/>
    </location>
</feature>
<evidence type="ECO:0000313" key="3">
    <source>
        <dbReference type="Proteomes" id="UP001177744"/>
    </source>
</evidence>
<keyword evidence="3" id="KW-1185">Reference proteome</keyword>
<feature type="region of interest" description="Disordered" evidence="1">
    <location>
        <begin position="1"/>
        <end position="63"/>
    </location>
</feature>
<gene>
    <name evidence="2" type="ORF">QTO34_017738</name>
</gene>
<evidence type="ECO:0000256" key="1">
    <source>
        <dbReference type="SAM" id="MobiDB-lite"/>
    </source>
</evidence>
<reference evidence="2" key="1">
    <citation type="submission" date="2023-06" db="EMBL/GenBank/DDBJ databases">
        <title>Reference genome for the Northern bat (Eptesicus nilssonii), a most northern bat species.</title>
        <authorList>
            <person name="Laine V.N."/>
            <person name="Pulliainen A.T."/>
            <person name="Lilley T.M."/>
        </authorList>
    </citation>
    <scope>NUCLEOTIDE SEQUENCE</scope>
    <source>
        <strain evidence="2">BLF_Eptnil</strain>
        <tissue evidence="2">Kidney</tissue>
    </source>
</reference>
<name>A0AA40I1P5_CNENI</name>
<evidence type="ECO:0000313" key="2">
    <source>
        <dbReference type="EMBL" id="KAK1341334.1"/>
    </source>
</evidence>
<feature type="compositionally biased region" description="Basic and acidic residues" evidence="1">
    <location>
        <begin position="39"/>
        <end position="57"/>
    </location>
</feature>
<dbReference type="Proteomes" id="UP001177744">
    <property type="component" value="Unassembled WGS sequence"/>
</dbReference>
<comment type="caution">
    <text evidence="2">The sequence shown here is derived from an EMBL/GenBank/DDBJ whole genome shotgun (WGS) entry which is preliminary data.</text>
</comment>